<dbReference type="PROSITE" id="PS50943">
    <property type="entry name" value="HTH_CROC1"/>
    <property type="match status" value="1"/>
</dbReference>
<dbReference type="SUPFAM" id="SSF47413">
    <property type="entry name" value="lambda repressor-like DNA-binding domains"/>
    <property type="match status" value="1"/>
</dbReference>
<evidence type="ECO:0000259" key="2">
    <source>
        <dbReference type="PROSITE" id="PS50943"/>
    </source>
</evidence>
<evidence type="ECO:0000256" key="1">
    <source>
        <dbReference type="ARBA" id="ARBA00023125"/>
    </source>
</evidence>
<dbReference type="KEGG" id="nsr:NS506_00750"/>
<protein>
    <submittedName>
        <fullName evidence="3">Repressor LexA</fullName>
        <ecNumber evidence="3">3.4.21.88</ecNumber>
    </submittedName>
</protein>
<evidence type="ECO:0000313" key="3">
    <source>
        <dbReference type="EMBL" id="APA94829.1"/>
    </source>
</evidence>
<dbReference type="EMBL" id="CP017839">
    <property type="protein sequence ID" value="APA94829.1"/>
    <property type="molecule type" value="Genomic_DNA"/>
</dbReference>
<dbReference type="InterPro" id="IPR001387">
    <property type="entry name" value="Cro/C1-type_HTH"/>
</dbReference>
<dbReference type="Gene3D" id="1.10.260.40">
    <property type="entry name" value="lambda repressor-like DNA-binding domains"/>
    <property type="match status" value="1"/>
</dbReference>
<keyword evidence="1" id="KW-0238">DNA-binding</keyword>
<dbReference type="PANTHER" id="PTHR46797">
    <property type="entry name" value="HTH-TYPE TRANSCRIPTIONAL REGULATOR"/>
    <property type="match status" value="1"/>
</dbReference>
<proteinExistence type="predicted"/>
<reference evidence="3 4" key="1">
    <citation type="submission" date="2016-10" db="EMBL/GenBank/DDBJ databases">
        <title>Genome sequence of Nocardia seriolae strain EM150506, isolated from Anguila japonica.</title>
        <authorList>
            <person name="Han H.-J."/>
        </authorList>
    </citation>
    <scope>NUCLEOTIDE SEQUENCE [LARGE SCALE GENOMIC DNA]</scope>
    <source>
        <strain evidence="3 4">EM150506</strain>
    </source>
</reference>
<dbReference type="InterPro" id="IPR010982">
    <property type="entry name" value="Lambda_DNA-bd_dom_sf"/>
</dbReference>
<dbReference type="AlphaFoldDB" id="A0ABC8AL12"/>
<dbReference type="Proteomes" id="UP000180166">
    <property type="component" value="Chromosome"/>
</dbReference>
<accession>A0ABC8AL12</accession>
<sequence length="100" mass="11471">MRACLQEFHLDRMMVHMELRDLHDGINRAVGEELRAARARRGYTRTELAEASGVAVSTIQRFENGERSPDMHQLFALSNALDVSPTEIMDRAVQFVKRSR</sequence>
<dbReference type="SMART" id="SM00530">
    <property type="entry name" value="HTH_XRE"/>
    <property type="match status" value="1"/>
</dbReference>
<keyword evidence="3" id="KW-0378">Hydrolase</keyword>
<dbReference type="GO" id="GO:0003677">
    <property type="term" value="F:DNA binding"/>
    <property type="evidence" value="ECO:0007669"/>
    <property type="project" value="UniProtKB-KW"/>
</dbReference>
<dbReference type="CDD" id="cd00093">
    <property type="entry name" value="HTH_XRE"/>
    <property type="match status" value="1"/>
</dbReference>
<dbReference type="Pfam" id="PF01381">
    <property type="entry name" value="HTH_3"/>
    <property type="match status" value="1"/>
</dbReference>
<name>A0ABC8AL12_9NOCA</name>
<dbReference type="GO" id="GO:0004252">
    <property type="term" value="F:serine-type endopeptidase activity"/>
    <property type="evidence" value="ECO:0007669"/>
    <property type="project" value="UniProtKB-EC"/>
</dbReference>
<feature type="domain" description="HTH cro/C1-type" evidence="2">
    <location>
        <begin position="34"/>
        <end position="88"/>
    </location>
</feature>
<gene>
    <name evidence="3" type="primary">lexA</name>
    <name evidence="3" type="ORF">NS506_00750</name>
</gene>
<dbReference type="EC" id="3.4.21.88" evidence="3"/>
<evidence type="ECO:0000313" key="4">
    <source>
        <dbReference type="Proteomes" id="UP000180166"/>
    </source>
</evidence>
<dbReference type="PANTHER" id="PTHR46797:SF1">
    <property type="entry name" value="METHYLPHOSPHONATE SYNTHASE"/>
    <property type="match status" value="1"/>
</dbReference>
<dbReference type="InterPro" id="IPR050807">
    <property type="entry name" value="TransReg_Diox_bact_type"/>
</dbReference>
<organism evidence="3 4">
    <name type="scientific">Nocardia seriolae</name>
    <dbReference type="NCBI Taxonomy" id="37332"/>
    <lineage>
        <taxon>Bacteria</taxon>
        <taxon>Bacillati</taxon>
        <taxon>Actinomycetota</taxon>
        <taxon>Actinomycetes</taxon>
        <taxon>Mycobacteriales</taxon>
        <taxon>Nocardiaceae</taxon>
        <taxon>Nocardia</taxon>
    </lineage>
</organism>